<protein>
    <submittedName>
        <fullName evidence="1">Uncharacterized protein</fullName>
    </submittedName>
</protein>
<dbReference type="EMBL" id="PQFF01000109">
    <property type="protein sequence ID" value="RHZ81635.1"/>
    <property type="molecule type" value="Genomic_DNA"/>
</dbReference>
<sequence length="239" mass="27934">MDKETIGEIVHQLLQDKFSIRDIIEVMKFPDITEDANKTQRINRKKAEVNHKFTLESVRERLDGYEVSTLPDLQALADVMIMFFIRPTELITLRITDSGVTGYAKNRGQPDIPRKFRSMEKDQERAKELLIWIQNAMSSGRMGNPGKSGVKWFNRFLKDYDLIPKYLRKLGAVYDVVVIRIVVVHKVENPAHAYTIARKCLRYNPDNHTSPVQNYVVVNYRKRGQKPEEVKLFYLYDNN</sequence>
<dbReference type="Proteomes" id="UP000266861">
    <property type="component" value="Unassembled WGS sequence"/>
</dbReference>
<dbReference type="OrthoDB" id="2373244at2759"/>
<reference evidence="1 2" key="1">
    <citation type="submission" date="2018-08" db="EMBL/GenBank/DDBJ databases">
        <title>Genome and evolution of the arbuscular mycorrhizal fungus Diversispora epigaea (formerly Glomus versiforme) and its bacterial endosymbionts.</title>
        <authorList>
            <person name="Sun X."/>
            <person name="Fei Z."/>
            <person name="Harrison M."/>
        </authorList>
    </citation>
    <scope>NUCLEOTIDE SEQUENCE [LARGE SCALE GENOMIC DNA]</scope>
    <source>
        <strain evidence="1 2">IT104</strain>
    </source>
</reference>
<name>A0A397J026_9GLOM</name>
<keyword evidence="2" id="KW-1185">Reference proteome</keyword>
<evidence type="ECO:0000313" key="1">
    <source>
        <dbReference type="EMBL" id="RHZ81635.1"/>
    </source>
</evidence>
<organism evidence="1 2">
    <name type="scientific">Diversispora epigaea</name>
    <dbReference type="NCBI Taxonomy" id="1348612"/>
    <lineage>
        <taxon>Eukaryota</taxon>
        <taxon>Fungi</taxon>
        <taxon>Fungi incertae sedis</taxon>
        <taxon>Mucoromycota</taxon>
        <taxon>Glomeromycotina</taxon>
        <taxon>Glomeromycetes</taxon>
        <taxon>Diversisporales</taxon>
        <taxon>Diversisporaceae</taxon>
        <taxon>Diversispora</taxon>
    </lineage>
</organism>
<proteinExistence type="predicted"/>
<evidence type="ECO:0000313" key="2">
    <source>
        <dbReference type="Proteomes" id="UP000266861"/>
    </source>
</evidence>
<gene>
    <name evidence="1" type="ORF">Glove_117g274</name>
</gene>
<accession>A0A397J026</accession>
<dbReference type="AlphaFoldDB" id="A0A397J026"/>
<comment type="caution">
    <text evidence="1">The sequence shown here is derived from an EMBL/GenBank/DDBJ whole genome shotgun (WGS) entry which is preliminary data.</text>
</comment>